<name>A0A261URK5_9BORD</name>
<organism evidence="2 3">
    <name type="scientific">Bordetella genomosp. 4</name>
    <dbReference type="NCBI Taxonomy" id="463044"/>
    <lineage>
        <taxon>Bacteria</taxon>
        <taxon>Pseudomonadati</taxon>
        <taxon>Pseudomonadota</taxon>
        <taxon>Betaproteobacteria</taxon>
        <taxon>Burkholderiales</taxon>
        <taxon>Alcaligenaceae</taxon>
        <taxon>Bordetella</taxon>
    </lineage>
</organism>
<evidence type="ECO:0000313" key="3">
    <source>
        <dbReference type="Proteomes" id="UP000216885"/>
    </source>
</evidence>
<dbReference type="Proteomes" id="UP000216885">
    <property type="component" value="Unassembled WGS sequence"/>
</dbReference>
<dbReference type="Pfam" id="PF12728">
    <property type="entry name" value="HTH_17"/>
    <property type="match status" value="1"/>
</dbReference>
<keyword evidence="3" id="KW-1185">Reference proteome</keyword>
<dbReference type="NCBIfam" id="TIGR01764">
    <property type="entry name" value="excise"/>
    <property type="match status" value="1"/>
</dbReference>
<keyword evidence="2" id="KW-0238">DNA-binding</keyword>
<evidence type="ECO:0000259" key="1">
    <source>
        <dbReference type="Pfam" id="PF12728"/>
    </source>
</evidence>
<protein>
    <submittedName>
        <fullName evidence="2">DNA-binding protein</fullName>
    </submittedName>
</protein>
<dbReference type="InterPro" id="IPR041657">
    <property type="entry name" value="HTH_17"/>
</dbReference>
<feature type="domain" description="Helix-turn-helix" evidence="1">
    <location>
        <begin position="93"/>
        <end position="143"/>
    </location>
</feature>
<comment type="caution">
    <text evidence="2">The sequence shown here is derived from an EMBL/GenBank/DDBJ whole genome shotgun (WGS) entry which is preliminary data.</text>
</comment>
<accession>A0A261URK5</accession>
<dbReference type="GO" id="GO:0003677">
    <property type="term" value="F:DNA binding"/>
    <property type="evidence" value="ECO:0007669"/>
    <property type="project" value="UniProtKB-KW"/>
</dbReference>
<proteinExistence type="predicted"/>
<sequence>MATKLTPSRSSKRRAAAAVRQVARARVETARPMPVFELSFDVEPVVSIVRRHVKLSKKADAAITHELVEMLGRATVQLRTADHKAKAQEDDPVLTTEQAAQLANVSRPYMAKLIDAGTVALHQKVGNQRRVLRSAVIRWQESERTRQAKALKRLSKDLDEEIFSS</sequence>
<dbReference type="EMBL" id="NEVQ01000003">
    <property type="protein sequence ID" value="OZI64534.1"/>
    <property type="molecule type" value="Genomic_DNA"/>
</dbReference>
<dbReference type="InterPro" id="IPR010093">
    <property type="entry name" value="SinI_DNA-bd"/>
</dbReference>
<evidence type="ECO:0000313" key="2">
    <source>
        <dbReference type="EMBL" id="OZI64534.1"/>
    </source>
</evidence>
<gene>
    <name evidence="2" type="ORF">CAL20_02430</name>
</gene>
<reference evidence="2 3" key="1">
    <citation type="submission" date="2017-05" db="EMBL/GenBank/DDBJ databases">
        <title>Complete and WGS of Bordetella genogroups.</title>
        <authorList>
            <person name="Spilker T."/>
            <person name="LiPuma J."/>
        </authorList>
    </citation>
    <scope>NUCLEOTIDE SEQUENCE [LARGE SCALE GENOMIC DNA]</scope>
    <source>
        <strain evidence="2 3">AU9919</strain>
    </source>
</reference>
<dbReference type="RefSeq" id="WP_256981323.1">
    <property type="nucleotide sequence ID" value="NZ_NEVQ01000003.1"/>
</dbReference>
<dbReference type="AlphaFoldDB" id="A0A261URK5"/>